<keyword evidence="4" id="KW-1185">Reference proteome</keyword>
<dbReference type="Pfam" id="PF07883">
    <property type="entry name" value="Cupin_2"/>
    <property type="match status" value="1"/>
</dbReference>
<dbReference type="OrthoDB" id="4762975at2"/>
<dbReference type="RefSeq" id="WP_083216036.1">
    <property type="nucleotide sequence ID" value="NZ_CP023449.1"/>
</dbReference>
<reference evidence="3 4" key="1">
    <citation type="submission" date="2017-09" db="EMBL/GenBank/DDBJ databases">
        <title>The Catabolism of 3,6-Dichlorosalicylic acid is Initiated by the Cytochrome P450 Monooxygenase DsmABC in Rhizorhabdus dicambivorans Ndbn-20.</title>
        <authorList>
            <person name="Na L."/>
        </authorList>
    </citation>
    <scope>NUCLEOTIDE SEQUENCE [LARGE SCALE GENOMIC DNA]</scope>
    <source>
        <strain evidence="3 4">Ndbn-20m</strain>
    </source>
</reference>
<gene>
    <name evidence="3" type="ORF">COO09_19615</name>
</gene>
<dbReference type="Proteomes" id="UP000218934">
    <property type="component" value="Unassembled WGS sequence"/>
</dbReference>
<dbReference type="SUPFAM" id="SSF51182">
    <property type="entry name" value="RmlC-like cupins"/>
    <property type="match status" value="1"/>
</dbReference>
<dbReference type="AlphaFoldDB" id="A0A2A4FS56"/>
<sequence>MSQDQQPATPPSQERPRQVITTPETSPFITGRRDFFKYRDLGMMEATKGAMHATVTKGTIGIVPTGWHYHELQIQFLYFLKGWVRLEFEDGTMHVFKEGDSCYIPHGLRHNELEGSDDFEVLEILLPGEITTVPCDEP</sequence>
<dbReference type="EMBL" id="NWUF01000026">
    <property type="protein sequence ID" value="PCE40536.1"/>
    <property type="molecule type" value="Genomic_DNA"/>
</dbReference>
<evidence type="ECO:0000256" key="1">
    <source>
        <dbReference type="SAM" id="MobiDB-lite"/>
    </source>
</evidence>
<dbReference type="CDD" id="cd06980">
    <property type="entry name" value="cupin_bxe_c0505"/>
    <property type="match status" value="1"/>
</dbReference>
<feature type="domain" description="Cupin type-2" evidence="2">
    <location>
        <begin position="65"/>
        <end position="122"/>
    </location>
</feature>
<dbReference type="Gene3D" id="2.60.120.10">
    <property type="entry name" value="Jelly Rolls"/>
    <property type="match status" value="1"/>
</dbReference>
<feature type="region of interest" description="Disordered" evidence="1">
    <location>
        <begin position="1"/>
        <end position="25"/>
    </location>
</feature>
<evidence type="ECO:0000313" key="4">
    <source>
        <dbReference type="Proteomes" id="UP000218934"/>
    </source>
</evidence>
<comment type="caution">
    <text evidence="3">The sequence shown here is derived from an EMBL/GenBank/DDBJ whole genome shotgun (WGS) entry which is preliminary data.</text>
</comment>
<dbReference type="InterPro" id="IPR014710">
    <property type="entry name" value="RmlC-like_jellyroll"/>
</dbReference>
<proteinExistence type="predicted"/>
<dbReference type="KEGG" id="rdi:CMV14_07420"/>
<protein>
    <submittedName>
        <fullName evidence="3">Cupin</fullName>
    </submittedName>
</protein>
<organism evidence="3 4">
    <name type="scientific">Rhizorhabdus dicambivorans</name>
    <dbReference type="NCBI Taxonomy" id="1850238"/>
    <lineage>
        <taxon>Bacteria</taxon>
        <taxon>Pseudomonadati</taxon>
        <taxon>Pseudomonadota</taxon>
        <taxon>Alphaproteobacteria</taxon>
        <taxon>Sphingomonadales</taxon>
        <taxon>Sphingomonadaceae</taxon>
        <taxon>Rhizorhabdus</taxon>
    </lineage>
</organism>
<accession>A0A2A4FS56</accession>
<dbReference type="InterPro" id="IPR011051">
    <property type="entry name" value="RmlC_Cupin_sf"/>
</dbReference>
<evidence type="ECO:0000259" key="2">
    <source>
        <dbReference type="Pfam" id="PF07883"/>
    </source>
</evidence>
<name>A0A2A4FS56_9SPHN</name>
<dbReference type="InterPro" id="IPR013096">
    <property type="entry name" value="Cupin_2"/>
</dbReference>
<evidence type="ECO:0000313" key="3">
    <source>
        <dbReference type="EMBL" id="PCE40536.1"/>
    </source>
</evidence>